<protein>
    <submittedName>
        <fullName evidence="1">Uncharacterized protein</fullName>
    </submittedName>
</protein>
<dbReference type="EMBL" id="JAGHKT020000003">
    <property type="protein sequence ID" value="MCM5671713.1"/>
    <property type="molecule type" value="Genomic_DNA"/>
</dbReference>
<dbReference type="GeneID" id="58107440"/>
<dbReference type="AlphaFoldDB" id="A0A8X8GHW8"/>
<name>A0A8X8GHW8_STAHO</name>
<keyword evidence="2" id="KW-1185">Reference proteome</keyword>
<evidence type="ECO:0000313" key="1">
    <source>
        <dbReference type="EMBL" id="MCM5671713.1"/>
    </source>
</evidence>
<gene>
    <name evidence="1" type="ORF">J7T32_002880</name>
</gene>
<dbReference type="RefSeq" id="WP_002448129.1">
    <property type="nucleotide sequence ID" value="NZ_CABMJU010000034.1"/>
</dbReference>
<dbReference type="Proteomes" id="UP000665944">
    <property type="component" value="Unassembled WGS sequence"/>
</dbReference>
<proteinExistence type="predicted"/>
<evidence type="ECO:0000313" key="2">
    <source>
        <dbReference type="Proteomes" id="UP000665944"/>
    </source>
</evidence>
<comment type="caution">
    <text evidence="1">The sequence shown here is derived from an EMBL/GenBank/DDBJ whole genome shotgun (WGS) entry which is preliminary data.</text>
</comment>
<sequence>MTFVNFTAMTEKGLNKKVNAFLEEHPYIEIVKFEYAMGQGGIGVGILYQDDSSL</sequence>
<accession>A0A8X8GHW8</accession>
<organism evidence="1 2">
    <name type="scientific">Staphylococcus hominis</name>
    <dbReference type="NCBI Taxonomy" id="1290"/>
    <lineage>
        <taxon>Bacteria</taxon>
        <taxon>Bacillati</taxon>
        <taxon>Bacillota</taxon>
        <taxon>Bacilli</taxon>
        <taxon>Bacillales</taxon>
        <taxon>Staphylococcaceae</taxon>
        <taxon>Staphylococcus</taxon>
    </lineage>
</organism>
<reference evidence="1 2" key="1">
    <citation type="submission" date="2022-06" db="EMBL/GenBank/DDBJ databases">
        <title>Staphylococcus hominis ShoR14 genome sequence.</title>
        <authorList>
            <person name="Yeo C.C."/>
            <person name="Chew C.H."/>
            <person name="Che Hamzah A.M."/>
            <person name="Al-Trad E.I."/>
        </authorList>
    </citation>
    <scope>NUCLEOTIDE SEQUENCE [LARGE SCALE GENOMIC DNA]</scope>
    <source>
        <strain evidence="1 2">ShoR14</strain>
    </source>
</reference>